<name>A0A7V3ZJ09_DICTH</name>
<dbReference type="AlphaFoldDB" id="A0A7V3ZJ09"/>
<dbReference type="RefSeq" id="WP_012547449.1">
    <property type="nucleotide sequence ID" value="NZ_VTFL01000007.1"/>
</dbReference>
<evidence type="ECO:0000313" key="3">
    <source>
        <dbReference type="EMBL" id="HGK23740.1"/>
    </source>
</evidence>
<dbReference type="SUPFAM" id="SSF53756">
    <property type="entry name" value="UDP-Glycosyltransferase/glycogen phosphorylase"/>
    <property type="match status" value="1"/>
</dbReference>
<dbReference type="Pfam" id="PF00534">
    <property type="entry name" value="Glycos_transf_1"/>
    <property type="match status" value="1"/>
</dbReference>
<protein>
    <submittedName>
        <fullName evidence="3">Glycosyltransferase family 1 protein</fullName>
    </submittedName>
</protein>
<dbReference type="EMBL" id="DTDV01000013">
    <property type="protein sequence ID" value="HGK23740.1"/>
    <property type="molecule type" value="Genomic_DNA"/>
</dbReference>
<gene>
    <name evidence="3" type="ORF">ENU78_04735</name>
</gene>
<accession>A0A7V3ZJ09</accession>
<feature type="domain" description="Glycosyl transferase family 1" evidence="2">
    <location>
        <begin position="150"/>
        <end position="306"/>
    </location>
</feature>
<proteinExistence type="predicted"/>
<dbReference type="OMA" id="FIWIIKE"/>
<dbReference type="PANTHER" id="PTHR46401">
    <property type="entry name" value="GLYCOSYLTRANSFERASE WBBK-RELATED"/>
    <property type="match status" value="1"/>
</dbReference>
<evidence type="ECO:0000256" key="1">
    <source>
        <dbReference type="ARBA" id="ARBA00022679"/>
    </source>
</evidence>
<sequence>MKIALITGSLPPEPCGVGDYTYNLSNALIKKGLNVTVLCPKKWKPKDIYHLYKELKNYSITHMQYPTLGYGYSIGPHFLSLIKPMVITLHEASQAHILRFISLFAFTINSQKLIFTSKYEKEYFEKFYPYIKSKTYVIPIGSNIPFCDKSKERRKEIVYFGLIAPNKNLEDFIKLASLIKNSNLSLNLRIIGKIKDNKYYQELKYISKDLNIIWNINLNEKEVCEILSETLFAYLPFPDGASERRGTLLATLGNGVVTITTEGRHTTEEIKDTVLIANNPQDAFEVIKKILNDYNLIKYLSEKSRKYAEKFTWDKIAEEHISLYQSILRNNYSG</sequence>
<keyword evidence="1 3" id="KW-0808">Transferase</keyword>
<evidence type="ECO:0000259" key="2">
    <source>
        <dbReference type="Pfam" id="PF00534"/>
    </source>
</evidence>
<reference evidence="3" key="1">
    <citation type="journal article" date="2020" name="mSystems">
        <title>Genome- and Community-Level Interaction Insights into Carbon Utilization and Element Cycling Functions of Hydrothermarchaeota in Hydrothermal Sediment.</title>
        <authorList>
            <person name="Zhou Z."/>
            <person name="Liu Y."/>
            <person name="Xu W."/>
            <person name="Pan J."/>
            <person name="Luo Z.H."/>
            <person name="Li M."/>
        </authorList>
    </citation>
    <scope>NUCLEOTIDE SEQUENCE [LARGE SCALE GENOMIC DNA]</scope>
    <source>
        <strain evidence="3">SpSt-70</strain>
    </source>
</reference>
<dbReference type="InterPro" id="IPR001296">
    <property type="entry name" value="Glyco_trans_1"/>
</dbReference>
<dbReference type="GO" id="GO:0016757">
    <property type="term" value="F:glycosyltransferase activity"/>
    <property type="evidence" value="ECO:0007669"/>
    <property type="project" value="InterPro"/>
</dbReference>
<organism evidence="3">
    <name type="scientific">Dictyoglomus thermophilum</name>
    <dbReference type="NCBI Taxonomy" id="14"/>
    <lineage>
        <taxon>Bacteria</taxon>
        <taxon>Pseudomonadati</taxon>
        <taxon>Dictyoglomota</taxon>
        <taxon>Dictyoglomia</taxon>
        <taxon>Dictyoglomales</taxon>
        <taxon>Dictyoglomaceae</taxon>
        <taxon>Dictyoglomus</taxon>
    </lineage>
</organism>
<comment type="caution">
    <text evidence="3">The sequence shown here is derived from an EMBL/GenBank/DDBJ whole genome shotgun (WGS) entry which is preliminary data.</text>
</comment>
<dbReference type="CDD" id="cd03801">
    <property type="entry name" value="GT4_PimA-like"/>
    <property type="match status" value="1"/>
</dbReference>
<dbReference type="PANTHER" id="PTHR46401:SF2">
    <property type="entry name" value="GLYCOSYLTRANSFERASE WBBK-RELATED"/>
    <property type="match status" value="1"/>
</dbReference>
<dbReference type="Gene3D" id="3.40.50.2000">
    <property type="entry name" value="Glycogen Phosphorylase B"/>
    <property type="match status" value="2"/>
</dbReference>